<accession>A0AAE8N352</accession>
<dbReference type="PANTHER" id="PTHR11474:SF126">
    <property type="entry name" value="TYROSINASE-LIKE PROTEIN TYR-1-RELATED"/>
    <property type="match status" value="1"/>
</dbReference>
<evidence type="ECO:0000256" key="4">
    <source>
        <dbReference type="SAM" id="SignalP"/>
    </source>
</evidence>
<dbReference type="Pfam" id="PF00264">
    <property type="entry name" value="Tyrosinase"/>
    <property type="match status" value="1"/>
</dbReference>
<dbReference type="GO" id="GO:0046872">
    <property type="term" value="F:metal ion binding"/>
    <property type="evidence" value="ECO:0007669"/>
    <property type="project" value="UniProtKB-KW"/>
</dbReference>
<keyword evidence="2" id="KW-0186">Copper</keyword>
<reference evidence="6" key="1">
    <citation type="submission" date="2018-03" db="EMBL/GenBank/DDBJ databases">
        <authorList>
            <person name="Guldener U."/>
        </authorList>
    </citation>
    <scope>NUCLEOTIDE SEQUENCE</scope>
</reference>
<dbReference type="PRINTS" id="PR00092">
    <property type="entry name" value="TYROSINASE"/>
</dbReference>
<dbReference type="InterPro" id="IPR002227">
    <property type="entry name" value="Tyrosinase_Cu-bd"/>
</dbReference>
<evidence type="ECO:0000256" key="2">
    <source>
        <dbReference type="ARBA" id="ARBA00023008"/>
    </source>
</evidence>
<dbReference type="PROSITE" id="PS00498">
    <property type="entry name" value="TYROSINASE_2"/>
    <property type="match status" value="1"/>
</dbReference>
<feature type="chain" id="PRO_5042145159" evidence="4">
    <location>
        <begin position="21"/>
        <end position="352"/>
    </location>
</feature>
<dbReference type="Proteomes" id="UP001187682">
    <property type="component" value="Unassembled WGS sequence"/>
</dbReference>
<evidence type="ECO:0000313" key="6">
    <source>
        <dbReference type="EMBL" id="SPO05561.1"/>
    </source>
</evidence>
<dbReference type="SUPFAM" id="SSF48056">
    <property type="entry name" value="Di-copper centre-containing domain"/>
    <property type="match status" value="1"/>
</dbReference>
<gene>
    <name evidence="6" type="ORF">DNG_08248</name>
</gene>
<comment type="caution">
    <text evidence="6">The sequence shown here is derived from an EMBL/GenBank/DDBJ whole genome shotgun (WGS) entry which is preliminary data.</text>
</comment>
<dbReference type="GO" id="GO:0004497">
    <property type="term" value="F:monooxygenase activity"/>
    <property type="evidence" value="ECO:0007669"/>
    <property type="project" value="UniProtKB-KW"/>
</dbReference>
<feature type="domain" description="Tyrosinase copper-binding" evidence="5">
    <location>
        <begin position="239"/>
        <end position="250"/>
    </location>
</feature>
<keyword evidence="1" id="KW-0479">Metal-binding</keyword>
<evidence type="ECO:0000259" key="5">
    <source>
        <dbReference type="PROSITE" id="PS00498"/>
    </source>
</evidence>
<sequence>MLPRKIITVIFTTLSVGLMGSPFSRKGKSPLPEKGRCINPSKRRAWHTLPDDQKRTYLDSQRCVMDKPGTMGLPGAKTVYDELASNHQILARSIHSTGAFLPYHRYMLHAHEKTLRECGYDGGLPYWDEPHDAGNFENSDIFDKETGFGTCVKGNSCVADGPFAHRTSSIGPGFNLREHCVSRNLNDTISLWSSQEKVDDCMVYDRYEDLWACLYMVPHRGGHGGVGGTMRDPLGSPADPIFYLHHAWVDKLWFDWQEVDPGSRRHDMGGPNTQTPELGFPELPGSTEEEEERVFGKMPEELRRLEDEGTRGDEGGGKVTLAHVLTSLGVIPDTTVGDVVDTRGGYLCYEYV</sequence>
<keyword evidence="6" id="KW-0503">Monooxygenase</keyword>
<feature type="region of interest" description="Disordered" evidence="3">
    <location>
        <begin position="264"/>
        <end position="295"/>
    </location>
</feature>
<dbReference type="Gene3D" id="1.10.1280.10">
    <property type="entry name" value="Di-copper center containing domain from catechol oxidase"/>
    <property type="match status" value="1"/>
</dbReference>
<dbReference type="InterPro" id="IPR008922">
    <property type="entry name" value="Di-copper_centre_dom_sf"/>
</dbReference>
<evidence type="ECO:0000256" key="3">
    <source>
        <dbReference type="SAM" id="MobiDB-lite"/>
    </source>
</evidence>
<keyword evidence="7" id="KW-1185">Reference proteome</keyword>
<keyword evidence="6" id="KW-0560">Oxidoreductase</keyword>
<dbReference type="PANTHER" id="PTHR11474">
    <property type="entry name" value="TYROSINASE FAMILY MEMBER"/>
    <property type="match status" value="1"/>
</dbReference>
<dbReference type="EMBL" id="ONZQ02000013">
    <property type="protein sequence ID" value="SPO05561.1"/>
    <property type="molecule type" value="Genomic_DNA"/>
</dbReference>
<evidence type="ECO:0000256" key="1">
    <source>
        <dbReference type="ARBA" id="ARBA00022723"/>
    </source>
</evidence>
<evidence type="ECO:0000313" key="7">
    <source>
        <dbReference type="Proteomes" id="UP001187682"/>
    </source>
</evidence>
<organism evidence="6 7">
    <name type="scientific">Cephalotrichum gorgonifer</name>
    <dbReference type="NCBI Taxonomy" id="2041049"/>
    <lineage>
        <taxon>Eukaryota</taxon>
        <taxon>Fungi</taxon>
        <taxon>Dikarya</taxon>
        <taxon>Ascomycota</taxon>
        <taxon>Pezizomycotina</taxon>
        <taxon>Sordariomycetes</taxon>
        <taxon>Hypocreomycetidae</taxon>
        <taxon>Microascales</taxon>
        <taxon>Microascaceae</taxon>
        <taxon>Cephalotrichum</taxon>
    </lineage>
</organism>
<dbReference type="InterPro" id="IPR050316">
    <property type="entry name" value="Tyrosinase/Hemocyanin"/>
</dbReference>
<protein>
    <submittedName>
        <fullName evidence="6">Related to monophenol monooxygenase (Tyrosinase)</fullName>
    </submittedName>
</protein>
<dbReference type="AlphaFoldDB" id="A0AAE8N352"/>
<keyword evidence="4" id="KW-0732">Signal</keyword>
<proteinExistence type="predicted"/>
<feature type="signal peptide" evidence="4">
    <location>
        <begin position="1"/>
        <end position="20"/>
    </location>
</feature>
<name>A0AAE8N352_9PEZI</name>